<evidence type="ECO:0000313" key="1">
    <source>
        <dbReference type="EMBL" id="TNN49925.1"/>
    </source>
</evidence>
<keyword evidence="2" id="KW-1185">Reference proteome</keyword>
<dbReference type="AlphaFoldDB" id="A0A4Z2GA36"/>
<evidence type="ECO:0000313" key="2">
    <source>
        <dbReference type="Proteomes" id="UP000314294"/>
    </source>
</evidence>
<accession>A0A4Z2GA36</accession>
<dbReference type="Proteomes" id="UP000314294">
    <property type="component" value="Unassembled WGS sequence"/>
</dbReference>
<sequence>MTCPAAPPDLRLLAIFCSGGPAWLSLCGGTIWRGAPGLPDSASQASRPRSPRGHVRTFLLASCSTGLPAPSTPCLCLGCGGQRQQKHVFPSEIRETADSVSTLRSLER</sequence>
<protein>
    <submittedName>
        <fullName evidence="1">Uncharacterized protein</fullName>
    </submittedName>
</protein>
<organism evidence="1 2">
    <name type="scientific">Liparis tanakae</name>
    <name type="common">Tanaka's snailfish</name>
    <dbReference type="NCBI Taxonomy" id="230148"/>
    <lineage>
        <taxon>Eukaryota</taxon>
        <taxon>Metazoa</taxon>
        <taxon>Chordata</taxon>
        <taxon>Craniata</taxon>
        <taxon>Vertebrata</taxon>
        <taxon>Euteleostomi</taxon>
        <taxon>Actinopterygii</taxon>
        <taxon>Neopterygii</taxon>
        <taxon>Teleostei</taxon>
        <taxon>Neoteleostei</taxon>
        <taxon>Acanthomorphata</taxon>
        <taxon>Eupercaria</taxon>
        <taxon>Perciformes</taxon>
        <taxon>Cottioidei</taxon>
        <taxon>Cottales</taxon>
        <taxon>Liparidae</taxon>
        <taxon>Liparis</taxon>
    </lineage>
</organism>
<dbReference type="EMBL" id="SRLO01000636">
    <property type="protein sequence ID" value="TNN49925.1"/>
    <property type="molecule type" value="Genomic_DNA"/>
</dbReference>
<proteinExistence type="predicted"/>
<gene>
    <name evidence="1" type="ORF">EYF80_039862</name>
</gene>
<comment type="caution">
    <text evidence="1">The sequence shown here is derived from an EMBL/GenBank/DDBJ whole genome shotgun (WGS) entry which is preliminary data.</text>
</comment>
<name>A0A4Z2GA36_9TELE</name>
<reference evidence="1 2" key="1">
    <citation type="submission" date="2019-03" db="EMBL/GenBank/DDBJ databases">
        <title>First draft genome of Liparis tanakae, snailfish: a comprehensive survey of snailfish specific genes.</title>
        <authorList>
            <person name="Kim W."/>
            <person name="Song I."/>
            <person name="Jeong J.-H."/>
            <person name="Kim D."/>
            <person name="Kim S."/>
            <person name="Ryu S."/>
            <person name="Song J.Y."/>
            <person name="Lee S.K."/>
        </authorList>
    </citation>
    <scope>NUCLEOTIDE SEQUENCE [LARGE SCALE GENOMIC DNA]</scope>
    <source>
        <tissue evidence="1">Muscle</tissue>
    </source>
</reference>